<gene>
    <name evidence="1" type="ORF">EEDITHA_LOCUS16142</name>
</gene>
<sequence length="450" mass="51639">MKTVKIWFVRDEEINNIVSMLPNNITTLHDDVQIHQIITKGNGIISYRNIGCFCGELKARTLNFPIELITPKITSENLNFLIEDEVNTLDITSKNLNLPINKVNTLNISSENFNLLIDEVNTLDVTSENLNLPVDEVATLEIVSMNMNLLTDELDTLDIISENLELPMDVELHLTDINLMPTHIVPDAESSSPGPTCVDYENKQKSTSKKTVHFLPHNTYKSYCPGPSSTKRDVFNCNKENKLVPKKSTKSNAIVSKTQIKFPNCSGCTCSVLCEKAKCMACKKLYCYDCVGGPITSDYLCVKCLGDSDDGNLGCYSVFFWSKFNVSLNNFFNCYRLNVILSSVIRILFYQELIAVSRKHHKMIIVDIDKILTKEDLLQYYYYGLEWPWNETHFIMTDKCRNCDEYVIQGCRPYHFCLSMLEVDFWCYNCDSIIYNHYERDKCEYCMNDG</sequence>
<evidence type="ECO:0000313" key="2">
    <source>
        <dbReference type="Proteomes" id="UP001153954"/>
    </source>
</evidence>
<keyword evidence="2" id="KW-1185">Reference proteome</keyword>
<dbReference type="EMBL" id="CAKOGL010000023">
    <property type="protein sequence ID" value="CAH2101379.1"/>
    <property type="molecule type" value="Genomic_DNA"/>
</dbReference>
<dbReference type="Proteomes" id="UP001153954">
    <property type="component" value="Unassembled WGS sequence"/>
</dbReference>
<name>A0AAU9UUW4_EUPED</name>
<organism evidence="1 2">
    <name type="scientific">Euphydryas editha</name>
    <name type="common">Edith's checkerspot</name>
    <dbReference type="NCBI Taxonomy" id="104508"/>
    <lineage>
        <taxon>Eukaryota</taxon>
        <taxon>Metazoa</taxon>
        <taxon>Ecdysozoa</taxon>
        <taxon>Arthropoda</taxon>
        <taxon>Hexapoda</taxon>
        <taxon>Insecta</taxon>
        <taxon>Pterygota</taxon>
        <taxon>Neoptera</taxon>
        <taxon>Endopterygota</taxon>
        <taxon>Lepidoptera</taxon>
        <taxon>Glossata</taxon>
        <taxon>Ditrysia</taxon>
        <taxon>Papilionoidea</taxon>
        <taxon>Nymphalidae</taxon>
        <taxon>Nymphalinae</taxon>
        <taxon>Euphydryas</taxon>
    </lineage>
</organism>
<accession>A0AAU9UUW4</accession>
<proteinExistence type="predicted"/>
<protein>
    <submittedName>
        <fullName evidence="1">Uncharacterized protein</fullName>
    </submittedName>
</protein>
<reference evidence="1" key="1">
    <citation type="submission" date="2022-03" db="EMBL/GenBank/DDBJ databases">
        <authorList>
            <person name="Tunstrom K."/>
        </authorList>
    </citation>
    <scope>NUCLEOTIDE SEQUENCE</scope>
</reference>
<dbReference type="AlphaFoldDB" id="A0AAU9UUW4"/>
<comment type="caution">
    <text evidence="1">The sequence shown here is derived from an EMBL/GenBank/DDBJ whole genome shotgun (WGS) entry which is preliminary data.</text>
</comment>
<evidence type="ECO:0000313" key="1">
    <source>
        <dbReference type="EMBL" id="CAH2101379.1"/>
    </source>
</evidence>